<dbReference type="InterPro" id="IPR013087">
    <property type="entry name" value="Znf_C2H2_type"/>
</dbReference>
<gene>
    <name evidence="4" type="primary">LOC111107425</name>
</gene>
<evidence type="ECO:0000313" key="3">
    <source>
        <dbReference type="Proteomes" id="UP000694844"/>
    </source>
</evidence>
<organism evidence="3 4">
    <name type="scientific">Crassostrea virginica</name>
    <name type="common">Eastern oyster</name>
    <dbReference type="NCBI Taxonomy" id="6565"/>
    <lineage>
        <taxon>Eukaryota</taxon>
        <taxon>Metazoa</taxon>
        <taxon>Spiralia</taxon>
        <taxon>Lophotrochozoa</taxon>
        <taxon>Mollusca</taxon>
        <taxon>Bivalvia</taxon>
        <taxon>Autobranchia</taxon>
        <taxon>Pteriomorphia</taxon>
        <taxon>Ostreida</taxon>
        <taxon>Ostreoidea</taxon>
        <taxon>Ostreidae</taxon>
        <taxon>Crassostrea</taxon>
    </lineage>
</organism>
<dbReference type="InterPro" id="IPR046496">
    <property type="entry name" value="DUF6589"/>
</dbReference>
<keyword evidence="1" id="KW-0863">Zinc-finger</keyword>
<accession>A0A8B8B571</accession>
<evidence type="ECO:0000259" key="2">
    <source>
        <dbReference type="PROSITE" id="PS50157"/>
    </source>
</evidence>
<keyword evidence="3" id="KW-1185">Reference proteome</keyword>
<dbReference type="OrthoDB" id="6099452at2759"/>
<dbReference type="Pfam" id="PF20231">
    <property type="entry name" value="DUF6589"/>
    <property type="match status" value="1"/>
</dbReference>
<dbReference type="AlphaFoldDB" id="A0A8B8B571"/>
<reference evidence="4" key="1">
    <citation type="submission" date="2025-08" db="UniProtKB">
        <authorList>
            <consortium name="RefSeq"/>
        </authorList>
    </citation>
    <scope>IDENTIFICATION</scope>
    <source>
        <tissue evidence="4">Whole sample</tissue>
    </source>
</reference>
<dbReference type="Proteomes" id="UP000694844">
    <property type="component" value="Chromosome 8"/>
</dbReference>
<name>A0A8B8B571_CRAVI</name>
<dbReference type="KEGG" id="cvn:111107425"/>
<dbReference type="RefSeq" id="XP_022298331.1">
    <property type="nucleotide sequence ID" value="XM_022442623.1"/>
</dbReference>
<dbReference type="PROSITE" id="PS00028">
    <property type="entry name" value="ZINC_FINGER_C2H2_1"/>
    <property type="match status" value="1"/>
</dbReference>
<evidence type="ECO:0000313" key="4">
    <source>
        <dbReference type="RefSeq" id="XP_022298331.1"/>
    </source>
</evidence>
<sequence length="769" mass="87501">MCKAIFKSENVEKAVLNVLMISNPDDVVTAAAKVVHAETRDMCKRNSGSLLQNKDHSSIMSFTWDKLHKELQIRAPNLLKVISAVVSDVPVAPMEKKFMHILHTVATGCHGHSQEMSGLHYGIAFLLVHGGCTQRDIQRLAKIGLCVSPGSIKNKLASWINKLDEEIIQLRKEWAEGGQTKYQLVGDNWDKNIIPAFRTSQQKTLSLHLFNVVVVVDRIIPIPAPMGNREDQKADIPIETFIPSIEEQITLMDELVFLFATSVIQNIPQMKTEFANIYPTHLNHQYSAQAGEKTKQYPLGLFDTNETKTAEVIQLLRDMQSKYVPFHNEEIVEPVFFGGDRLTDERVQCAQQSVLNGETAASRLEGFVSKIEDFHRLMNFLEAICRLTYSTESGGDRGTVYYFRNLLNSVNVKGDVRNAYRPYKLLYYTILDAMCCVLFFKYFNQTSKEEIPLPHDFQTFSLDGKITWLNGICREILQEYFFGSQTDIMKDLRCILTDNSHPENYYLTNLENGRVQCHFCPKSYTYVGSLKVHEEKIHGAKAPKSQISCEKLKDEVEGYCQLLFRLALLHKNLDSAVDMADGHRSVRSAKYELPLYVKTNKVKYAIGSIHLVSLTEGVLDEDLKERLIANRSVNLQGGKNNNMALDEYVELLNRESKIACSGYQTKESILRHSKEFPHIVNYVKHFDVFCGVTNKKGFHNLPSYEQDVQKIVTELQDINAFTFVEGRKLKCKSLCANKNIFNDCFVGFATLVHRHTPLAAFHRLGNRTV</sequence>
<dbReference type="PROSITE" id="PS50157">
    <property type="entry name" value="ZINC_FINGER_C2H2_2"/>
    <property type="match status" value="1"/>
</dbReference>
<keyword evidence="1" id="KW-0479">Metal-binding</keyword>
<keyword evidence="1" id="KW-0862">Zinc</keyword>
<dbReference type="GeneID" id="111107425"/>
<dbReference type="GO" id="GO:0008270">
    <property type="term" value="F:zinc ion binding"/>
    <property type="evidence" value="ECO:0007669"/>
    <property type="project" value="UniProtKB-KW"/>
</dbReference>
<proteinExistence type="predicted"/>
<feature type="domain" description="C2H2-type" evidence="2">
    <location>
        <begin position="515"/>
        <end position="543"/>
    </location>
</feature>
<protein>
    <submittedName>
        <fullName evidence="4">Uncharacterized protein LOC111107425</fullName>
    </submittedName>
</protein>
<evidence type="ECO:0000256" key="1">
    <source>
        <dbReference type="PROSITE-ProRule" id="PRU00042"/>
    </source>
</evidence>